<dbReference type="AlphaFoldDB" id="A0A5N6YG72"/>
<dbReference type="EMBL" id="ML737129">
    <property type="protein sequence ID" value="KAE8343449.1"/>
    <property type="molecule type" value="Genomic_DNA"/>
</dbReference>
<sequence>MGACLASAATCIGEMPTGVLSRLTSSTLSIRISALRVSDNCVLWCCRSAWTTSVSPRDIAQCNAVYPDLLRLVYLA</sequence>
<gene>
    <name evidence="1" type="ORF">BDV24DRAFT_129256</name>
</gene>
<evidence type="ECO:0000313" key="1">
    <source>
        <dbReference type="EMBL" id="KAE8343449.1"/>
    </source>
</evidence>
<name>A0A5N6YG72_9EURO</name>
<dbReference type="Proteomes" id="UP000325558">
    <property type="component" value="Unassembled WGS sequence"/>
</dbReference>
<accession>A0A5N6YG72</accession>
<protein>
    <submittedName>
        <fullName evidence="1">Uncharacterized protein</fullName>
    </submittedName>
</protein>
<proteinExistence type="predicted"/>
<organism evidence="1">
    <name type="scientific">Aspergillus arachidicola</name>
    <dbReference type="NCBI Taxonomy" id="656916"/>
    <lineage>
        <taxon>Eukaryota</taxon>
        <taxon>Fungi</taxon>
        <taxon>Dikarya</taxon>
        <taxon>Ascomycota</taxon>
        <taxon>Pezizomycotina</taxon>
        <taxon>Eurotiomycetes</taxon>
        <taxon>Eurotiomycetidae</taxon>
        <taxon>Eurotiales</taxon>
        <taxon>Aspergillaceae</taxon>
        <taxon>Aspergillus</taxon>
        <taxon>Aspergillus subgen. Circumdati</taxon>
    </lineage>
</organism>
<reference evidence="1" key="1">
    <citation type="submission" date="2019-04" db="EMBL/GenBank/DDBJ databases">
        <title>Friends and foes A comparative genomics study of 23 Aspergillus species from section Flavi.</title>
        <authorList>
            <consortium name="DOE Joint Genome Institute"/>
            <person name="Kjaerbolling I."/>
            <person name="Vesth T."/>
            <person name="Frisvad J.C."/>
            <person name="Nybo J.L."/>
            <person name="Theobald S."/>
            <person name="Kildgaard S."/>
            <person name="Isbrandt T."/>
            <person name="Kuo A."/>
            <person name="Sato A."/>
            <person name="Lyhne E.K."/>
            <person name="Kogle M.E."/>
            <person name="Wiebenga A."/>
            <person name="Kun R.S."/>
            <person name="Lubbers R.J."/>
            <person name="Makela M.R."/>
            <person name="Barry K."/>
            <person name="Chovatia M."/>
            <person name="Clum A."/>
            <person name="Daum C."/>
            <person name="Haridas S."/>
            <person name="He G."/>
            <person name="LaButti K."/>
            <person name="Lipzen A."/>
            <person name="Mondo S."/>
            <person name="Riley R."/>
            <person name="Salamov A."/>
            <person name="Simmons B.A."/>
            <person name="Magnuson J.K."/>
            <person name="Henrissat B."/>
            <person name="Mortensen U.H."/>
            <person name="Larsen T.O."/>
            <person name="Devries R.P."/>
            <person name="Grigoriev I.V."/>
            <person name="Machida M."/>
            <person name="Baker S.E."/>
            <person name="Andersen M.R."/>
        </authorList>
    </citation>
    <scope>NUCLEOTIDE SEQUENCE</scope>
    <source>
        <strain evidence="1">CBS 117612</strain>
    </source>
</reference>